<dbReference type="Pfam" id="PF02709">
    <property type="entry name" value="Glyco_transf_7C"/>
    <property type="match status" value="1"/>
</dbReference>
<dbReference type="GO" id="GO:0016740">
    <property type="term" value="F:transferase activity"/>
    <property type="evidence" value="ECO:0007669"/>
    <property type="project" value="UniProtKB-KW"/>
</dbReference>
<organism evidence="4 5">
    <name type="scientific">Leptobacterium flavescens</name>
    <dbReference type="NCBI Taxonomy" id="472055"/>
    <lineage>
        <taxon>Bacteria</taxon>
        <taxon>Pseudomonadati</taxon>
        <taxon>Bacteroidota</taxon>
        <taxon>Flavobacteriia</taxon>
        <taxon>Flavobacteriales</taxon>
        <taxon>Flavobacteriaceae</taxon>
        <taxon>Leptobacterium</taxon>
    </lineage>
</organism>
<keyword evidence="1 4" id="KW-0808">Transferase</keyword>
<dbReference type="RefSeq" id="WP_163606626.1">
    <property type="nucleotide sequence ID" value="NZ_JAABOO010000002.1"/>
</dbReference>
<dbReference type="EMBL" id="JAABOO010000002">
    <property type="protein sequence ID" value="NER13583.1"/>
    <property type="molecule type" value="Genomic_DNA"/>
</dbReference>
<reference evidence="4 5" key="1">
    <citation type="submission" date="2020-01" db="EMBL/GenBank/DDBJ databases">
        <title>Leptobacterium flavescens.</title>
        <authorList>
            <person name="Wang G."/>
        </authorList>
    </citation>
    <scope>NUCLEOTIDE SEQUENCE [LARGE SCALE GENOMIC DNA]</scope>
    <source>
        <strain evidence="4 5">KCTC 22160</strain>
    </source>
</reference>
<dbReference type="Pfam" id="PF00535">
    <property type="entry name" value="Glycos_transf_2"/>
    <property type="match status" value="1"/>
</dbReference>
<dbReference type="InterPro" id="IPR050834">
    <property type="entry name" value="Glycosyltransf_2"/>
</dbReference>
<dbReference type="AlphaFoldDB" id="A0A6P0URT8"/>
<evidence type="ECO:0000259" key="2">
    <source>
        <dbReference type="Pfam" id="PF00535"/>
    </source>
</evidence>
<dbReference type="InterPro" id="IPR027791">
    <property type="entry name" value="Galactosyl_T_C"/>
</dbReference>
<dbReference type="PANTHER" id="PTHR43685:SF3">
    <property type="entry name" value="SLR2126 PROTEIN"/>
    <property type="match status" value="1"/>
</dbReference>
<accession>A0A6P0URT8</accession>
<feature type="domain" description="Galactosyltransferase C-terminal" evidence="3">
    <location>
        <begin position="187"/>
        <end position="239"/>
    </location>
</feature>
<comment type="caution">
    <text evidence="4">The sequence shown here is derived from an EMBL/GenBank/DDBJ whole genome shotgun (WGS) entry which is preliminary data.</text>
</comment>
<dbReference type="InterPro" id="IPR001173">
    <property type="entry name" value="Glyco_trans_2-like"/>
</dbReference>
<protein>
    <submittedName>
        <fullName evidence="4">Glycosyltransferase</fullName>
    </submittedName>
</protein>
<dbReference type="CDD" id="cd06420">
    <property type="entry name" value="GT2_Chondriotin_Pol_N"/>
    <property type="match status" value="1"/>
</dbReference>
<dbReference type="Gene3D" id="3.90.550.10">
    <property type="entry name" value="Spore Coat Polysaccharide Biosynthesis Protein SpsA, Chain A"/>
    <property type="match status" value="1"/>
</dbReference>
<dbReference type="Proteomes" id="UP000468581">
    <property type="component" value="Unassembled WGS sequence"/>
</dbReference>
<name>A0A6P0URT8_9FLAO</name>
<dbReference type="InterPro" id="IPR029044">
    <property type="entry name" value="Nucleotide-diphossugar_trans"/>
</dbReference>
<dbReference type="SUPFAM" id="SSF53448">
    <property type="entry name" value="Nucleotide-diphospho-sugar transferases"/>
    <property type="match status" value="1"/>
</dbReference>
<sequence>MDHNPKISVVISTYNSEEWLTKVIWGYEAQEFREFELIIADDGSGNATRKCITDLQAKVNFPVIHVWQEDHGFQKCRILNRALMVCSADYIVMSDGDCIPRADFLLEHFRKRKKGYFLSGGCFRLPLCLSETITKTEIISGKCFDIKWLSNKGLPSSFKNNKLSATGLKSRLLNTITTTKASWNGHNSSGWKKDILAVNGFDERMQYGGEDRELGDRLANYGLRSRQIRYSAICLHLEHSRPYKTPEAIKQNRLIRKQTKENRAVWTPYGIEK</sequence>
<evidence type="ECO:0000313" key="4">
    <source>
        <dbReference type="EMBL" id="NER13583.1"/>
    </source>
</evidence>
<proteinExistence type="predicted"/>
<keyword evidence="5" id="KW-1185">Reference proteome</keyword>
<evidence type="ECO:0000256" key="1">
    <source>
        <dbReference type="ARBA" id="ARBA00022679"/>
    </source>
</evidence>
<evidence type="ECO:0000259" key="3">
    <source>
        <dbReference type="Pfam" id="PF02709"/>
    </source>
</evidence>
<dbReference type="PANTHER" id="PTHR43685">
    <property type="entry name" value="GLYCOSYLTRANSFERASE"/>
    <property type="match status" value="1"/>
</dbReference>
<evidence type="ECO:0000313" key="5">
    <source>
        <dbReference type="Proteomes" id="UP000468581"/>
    </source>
</evidence>
<gene>
    <name evidence="4" type="ORF">GWK08_09055</name>
</gene>
<feature type="domain" description="Glycosyltransferase 2-like" evidence="2">
    <location>
        <begin position="8"/>
        <end position="111"/>
    </location>
</feature>